<dbReference type="PANTHER" id="PTHR30441">
    <property type="entry name" value="DUF748 DOMAIN-CONTAINING PROTEIN"/>
    <property type="match status" value="1"/>
</dbReference>
<evidence type="ECO:0000313" key="3">
    <source>
        <dbReference type="Proteomes" id="UP000265926"/>
    </source>
</evidence>
<dbReference type="Proteomes" id="UP000265926">
    <property type="component" value="Unassembled WGS sequence"/>
</dbReference>
<dbReference type="EMBL" id="QWGR01000002">
    <property type="protein sequence ID" value="RIJ50166.1"/>
    <property type="molecule type" value="Genomic_DNA"/>
</dbReference>
<dbReference type="InterPro" id="IPR008023">
    <property type="entry name" value="DUF748"/>
</dbReference>
<gene>
    <name evidence="2" type="ORF">D1614_05325</name>
</gene>
<sequence>MPVRISENKNKFTYMKTIENNPKGKTGKRIIAGILVLIILLIVAFLLFSPGLARNYLNKHGKELTGRRLSIEKININYFTSRVQLSNAKMFESNDQDIFVALDTLVVDLKPLRLFKKEIFVQQFKAVNLDARITQQDTLFNFDDLLAFYSSEDTLAAETESSPYSFDLNNLEIDRGRLSYTDQSIQNTITVKDITFLIPHLYWGGERDSKADIAFDLGTGGSFSSSFDYNIETGAYTGEASLTAVDLEIMLPYIQQQMHFNSIDGTLTADIRFSGSQEDLSEFLLSGDARIDSVSITDSDGKKVLGVAEAKAHLKEMKPLKYQAEIGKVTFDQPYMYLELADSLFNFEKLLVESTEDEITEDEEEATVYAFLIDSLQVNNGWIDFSDKRFREEFNYELSKIEVNTENLSLDTDWLTLNANMLLNKRGKLEARIGVNPYDPLSKIDLEYVLSDFQLPDINIYSKHYTGLPILFGDMYYVCKTTIDKRQLNSKNNLIIRDVELGRKNGGLYDIPLKLALFILKDINGDVKLDIPVTGDLSDPRTRIGRIVWTTLKQFTVKIVASPFKALGNLLGAQPDELEEITFGYDDTSLTGKQGRGIDLLLKLEKMKPDMQIDMQYLNDRKLERVDAAKEIVHQNYQQERQKTPNSNRKEYEAYLKEKSGMDSLLIQDYEQLLAPKEKVDSVVLARESMRIQLVKDYLTSENDSTSVRVLPYAADEVLNIGSRPRFLIKYLLREDTEPSGTGN</sequence>
<name>A0A399T1J8_9BACT</name>
<keyword evidence="3" id="KW-1185">Reference proteome</keyword>
<proteinExistence type="predicted"/>
<evidence type="ECO:0000313" key="2">
    <source>
        <dbReference type="EMBL" id="RIJ50166.1"/>
    </source>
</evidence>
<dbReference type="OrthoDB" id="9806239at2"/>
<dbReference type="InterPro" id="IPR007844">
    <property type="entry name" value="AsmA"/>
</dbReference>
<dbReference type="PANTHER" id="PTHR30441:SF8">
    <property type="entry name" value="DUF748 DOMAIN-CONTAINING PROTEIN"/>
    <property type="match status" value="1"/>
</dbReference>
<protein>
    <submittedName>
        <fullName evidence="2">DUF748 domain-containing protein</fullName>
    </submittedName>
</protein>
<dbReference type="AlphaFoldDB" id="A0A399T1J8"/>
<dbReference type="Pfam" id="PF05170">
    <property type="entry name" value="AsmA"/>
    <property type="match status" value="1"/>
</dbReference>
<dbReference type="GO" id="GO:0090313">
    <property type="term" value="P:regulation of protein targeting to membrane"/>
    <property type="evidence" value="ECO:0007669"/>
    <property type="project" value="TreeGrafter"/>
</dbReference>
<accession>A0A399T1J8</accession>
<evidence type="ECO:0000259" key="1">
    <source>
        <dbReference type="Pfam" id="PF05170"/>
    </source>
</evidence>
<dbReference type="Pfam" id="PF05359">
    <property type="entry name" value="DUF748"/>
    <property type="match status" value="1"/>
</dbReference>
<feature type="domain" description="AsmA" evidence="1">
    <location>
        <begin position="24"/>
        <end position="202"/>
    </location>
</feature>
<dbReference type="InterPro" id="IPR052894">
    <property type="entry name" value="AsmA-related"/>
</dbReference>
<organism evidence="2 3">
    <name type="scientific">Maribellus luteus</name>
    <dbReference type="NCBI Taxonomy" id="2305463"/>
    <lineage>
        <taxon>Bacteria</taxon>
        <taxon>Pseudomonadati</taxon>
        <taxon>Bacteroidota</taxon>
        <taxon>Bacteroidia</taxon>
        <taxon>Marinilabiliales</taxon>
        <taxon>Prolixibacteraceae</taxon>
        <taxon>Maribellus</taxon>
    </lineage>
</organism>
<comment type="caution">
    <text evidence="2">The sequence shown here is derived from an EMBL/GenBank/DDBJ whole genome shotgun (WGS) entry which is preliminary data.</text>
</comment>
<dbReference type="GO" id="GO:0005886">
    <property type="term" value="C:plasma membrane"/>
    <property type="evidence" value="ECO:0007669"/>
    <property type="project" value="TreeGrafter"/>
</dbReference>
<reference evidence="2 3" key="1">
    <citation type="submission" date="2018-08" db="EMBL/GenBank/DDBJ databases">
        <title>Pallidiluteibacterium maritimus gen. nov., sp. nov., isolated from coastal sediment.</title>
        <authorList>
            <person name="Zhou L.Y."/>
        </authorList>
    </citation>
    <scope>NUCLEOTIDE SEQUENCE [LARGE SCALE GENOMIC DNA]</scope>
    <source>
        <strain evidence="2 3">XSD2</strain>
    </source>
</reference>